<dbReference type="AlphaFoldDB" id="A0A9D4IS97"/>
<reference evidence="2" key="2">
    <citation type="submission" date="2020-11" db="EMBL/GenBank/DDBJ databases">
        <authorList>
            <person name="McCartney M.A."/>
            <person name="Auch B."/>
            <person name="Kono T."/>
            <person name="Mallez S."/>
            <person name="Becker A."/>
            <person name="Gohl D.M."/>
            <person name="Silverstein K.A.T."/>
            <person name="Koren S."/>
            <person name="Bechman K.B."/>
            <person name="Herman A."/>
            <person name="Abrahante J.E."/>
            <person name="Garbe J."/>
        </authorList>
    </citation>
    <scope>NUCLEOTIDE SEQUENCE</scope>
    <source>
        <strain evidence="2">Duluth1</strain>
        <tissue evidence="2">Whole animal</tissue>
    </source>
</reference>
<dbReference type="EMBL" id="JAIWYP010000008">
    <property type="protein sequence ID" value="KAH3784760.1"/>
    <property type="molecule type" value="Genomic_DNA"/>
</dbReference>
<feature type="compositionally biased region" description="Polar residues" evidence="1">
    <location>
        <begin position="1"/>
        <end position="18"/>
    </location>
</feature>
<sequence length="108" mass="12679">MQERVLQQSRATTANKTNEPNKKLFCRERCEVPDHHEYTQIKIRDDPWTGWFLSDKGFTKIITSVTTRHPNRPHVQTRTARQHYAINTEQHGRHLPSADETLCPGRMT</sequence>
<evidence type="ECO:0000313" key="2">
    <source>
        <dbReference type="EMBL" id="KAH3784760.1"/>
    </source>
</evidence>
<comment type="caution">
    <text evidence="2">The sequence shown here is derived from an EMBL/GenBank/DDBJ whole genome shotgun (WGS) entry which is preliminary data.</text>
</comment>
<name>A0A9D4IS97_DREPO</name>
<reference evidence="2" key="1">
    <citation type="journal article" date="2019" name="bioRxiv">
        <title>The Genome of the Zebra Mussel, Dreissena polymorpha: A Resource for Invasive Species Research.</title>
        <authorList>
            <person name="McCartney M.A."/>
            <person name="Auch B."/>
            <person name="Kono T."/>
            <person name="Mallez S."/>
            <person name="Zhang Y."/>
            <person name="Obille A."/>
            <person name="Becker A."/>
            <person name="Abrahante J.E."/>
            <person name="Garbe J."/>
            <person name="Badalamenti J.P."/>
            <person name="Herman A."/>
            <person name="Mangelson H."/>
            <person name="Liachko I."/>
            <person name="Sullivan S."/>
            <person name="Sone E.D."/>
            <person name="Koren S."/>
            <person name="Silverstein K.A.T."/>
            <person name="Beckman K.B."/>
            <person name="Gohl D.M."/>
        </authorList>
    </citation>
    <scope>NUCLEOTIDE SEQUENCE</scope>
    <source>
        <strain evidence="2">Duluth1</strain>
        <tissue evidence="2">Whole animal</tissue>
    </source>
</reference>
<evidence type="ECO:0000256" key="1">
    <source>
        <dbReference type="SAM" id="MobiDB-lite"/>
    </source>
</evidence>
<dbReference type="Proteomes" id="UP000828390">
    <property type="component" value="Unassembled WGS sequence"/>
</dbReference>
<accession>A0A9D4IS97</accession>
<evidence type="ECO:0000313" key="3">
    <source>
        <dbReference type="Proteomes" id="UP000828390"/>
    </source>
</evidence>
<feature type="region of interest" description="Disordered" evidence="1">
    <location>
        <begin position="1"/>
        <end position="22"/>
    </location>
</feature>
<keyword evidence="3" id="KW-1185">Reference proteome</keyword>
<gene>
    <name evidence="2" type="ORF">DPMN_162775</name>
</gene>
<protein>
    <submittedName>
        <fullName evidence="2">Uncharacterized protein</fullName>
    </submittedName>
</protein>
<organism evidence="2 3">
    <name type="scientific">Dreissena polymorpha</name>
    <name type="common">Zebra mussel</name>
    <name type="synonym">Mytilus polymorpha</name>
    <dbReference type="NCBI Taxonomy" id="45954"/>
    <lineage>
        <taxon>Eukaryota</taxon>
        <taxon>Metazoa</taxon>
        <taxon>Spiralia</taxon>
        <taxon>Lophotrochozoa</taxon>
        <taxon>Mollusca</taxon>
        <taxon>Bivalvia</taxon>
        <taxon>Autobranchia</taxon>
        <taxon>Heteroconchia</taxon>
        <taxon>Euheterodonta</taxon>
        <taxon>Imparidentia</taxon>
        <taxon>Neoheterodontei</taxon>
        <taxon>Myida</taxon>
        <taxon>Dreissenoidea</taxon>
        <taxon>Dreissenidae</taxon>
        <taxon>Dreissena</taxon>
    </lineage>
</organism>
<feature type="region of interest" description="Disordered" evidence="1">
    <location>
        <begin position="89"/>
        <end position="108"/>
    </location>
</feature>
<proteinExistence type="predicted"/>